<evidence type="ECO:0000313" key="3">
    <source>
        <dbReference type="Proteomes" id="UP000075809"/>
    </source>
</evidence>
<protein>
    <recommendedName>
        <fullName evidence="1">Double jelly roll-like domain-containing protein</fullName>
    </recommendedName>
</protein>
<evidence type="ECO:0000259" key="1">
    <source>
        <dbReference type="Pfam" id="PF21738"/>
    </source>
</evidence>
<keyword evidence="3" id="KW-1185">Reference proteome</keyword>
<dbReference type="InterPro" id="IPR049512">
    <property type="entry name" value="DJR-like_dom"/>
</dbReference>
<sequence>MTDILNITSEPIFDDRIVKIETHTYNLYANTNKLSMLRALESGRYLSMSFRSWDLYEYPLLQSTTKHLWAVKTTTQLEKARYVNFAVVGKKFIVKEVAVLRRGTILTHYIFSCPMPWNFLTRSDKSCASWLSAYHHGLRWDDGIVPYSMAKHLIKEAVIEEDEAFVYVKRLEKRRWLADIFDSDDVIVETLDAHYEDVESLRNLDDCNTIRCGRHANNCSLQNVFKIFNWWSRRQKEL</sequence>
<gene>
    <name evidence="2" type="ORF">ALC60_10220</name>
</gene>
<dbReference type="AlphaFoldDB" id="A0A151WSA9"/>
<dbReference type="EMBL" id="KQ982789">
    <property type="protein sequence ID" value="KYQ50677.1"/>
    <property type="molecule type" value="Genomic_DNA"/>
</dbReference>
<proteinExistence type="predicted"/>
<organism evidence="2 3">
    <name type="scientific">Mycetomoellerius zeteki</name>
    <dbReference type="NCBI Taxonomy" id="64791"/>
    <lineage>
        <taxon>Eukaryota</taxon>
        <taxon>Metazoa</taxon>
        <taxon>Ecdysozoa</taxon>
        <taxon>Arthropoda</taxon>
        <taxon>Hexapoda</taxon>
        <taxon>Insecta</taxon>
        <taxon>Pterygota</taxon>
        <taxon>Neoptera</taxon>
        <taxon>Endopterygota</taxon>
        <taxon>Hymenoptera</taxon>
        <taxon>Apocrita</taxon>
        <taxon>Aculeata</taxon>
        <taxon>Formicoidea</taxon>
        <taxon>Formicidae</taxon>
        <taxon>Myrmicinae</taxon>
        <taxon>Mycetomoellerius</taxon>
    </lineage>
</organism>
<evidence type="ECO:0000313" key="2">
    <source>
        <dbReference type="EMBL" id="KYQ50677.1"/>
    </source>
</evidence>
<feature type="domain" description="Double jelly roll-like" evidence="1">
    <location>
        <begin position="29"/>
        <end position="101"/>
    </location>
</feature>
<accession>A0A151WSA9</accession>
<name>A0A151WSA9_9HYME</name>
<reference evidence="2 3" key="1">
    <citation type="submission" date="2015-09" db="EMBL/GenBank/DDBJ databases">
        <title>Trachymyrmex zeteki WGS genome.</title>
        <authorList>
            <person name="Nygaard S."/>
            <person name="Hu H."/>
            <person name="Boomsma J."/>
            <person name="Zhang G."/>
        </authorList>
    </citation>
    <scope>NUCLEOTIDE SEQUENCE [LARGE SCALE GENOMIC DNA]</scope>
    <source>
        <strain evidence="2">Tzet28-1</strain>
        <tissue evidence="2">Whole body</tissue>
    </source>
</reference>
<dbReference type="Pfam" id="PF21738">
    <property type="entry name" value="DJR-like_dom"/>
    <property type="match status" value="1"/>
</dbReference>
<dbReference type="Proteomes" id="UP000075809">
    <property type="component" value="Unassembled WGS sequence"/>
</dbReference>
<dbReference type="STRING" id="64791.A0A151WSA9"/>